<reference evidence="2" key="1">
    <citation type="submission" date="2022-07" db="EMBL/GenBank/DDBJ databases">
        <title>Genome Sequence of Xylaria arbuscula.</title>
        <authorList>
            <person name="Buettner E."/>
        </authorList>
    </citation>
    <scope>NUCLEOTIDE SEQUENCE</scope>
    <source>
        <strain evidence="2">VT107</strain>
    </source>
</reference>
<evidence type="ECO:0000256" key="1">
    <source>
        <dbReference type="SAM" id="MobiDB-lite"/>
    </source>
</evidence>
<gene>
    <name evidence="2" type="ORF">NPX13_g6080</name>
</gene>
<feature type="region of interest" description="Disordered" evidence="1">
    <location>
        <begin position="1"/>
        <end position="67"/>
    </location>
</feature>
<dbReference type="EMBL" id="JANPWZ010001032">
    <property type="protein sequence ID" value="KAJ3569463.1"/>
    <property type="molecule type" value="Genomic_DNA"/>
</dbReference>
<name>A0A9W8TKF9_9PEZI</name>
<proteinExistence type="predicted"/>
<protein>
    <submittedName>
        <fullName evidence="2">Uncharacterized protein</fullName>
    </submittedName>
</protein>
<organism evidence="2 3">
    <name type="scientific">Xylaria arbuscula</name>
    <dbReference type="NCBI Taxonomy" id="114810"/>
    <lineage>
        <taxon>Eukaryota</taxon>
        <taxon>Fungi</taxon>
        <taxon>Dikarya</taxon>
        <taxon>Ascomycota</taxon>
        <taxon>Pezizomycotina</taxon>
        <taxon>Sordariomycetes</taxon>
        <taxon>Xylariomycetidae</taxon>
        <taxon>Xylariales</taxon>
        <taxon>Xylariaceae</taxon>
        <taxon>Xylaria</taxon>
    </lineage>
</organism>
<sequence length="67" mass="7406">MYVKSRHSDRDFGCGIDDFKPADHPSPQGTGPNPTSPLAETSQRPVHKTSSRDKTRDKETGSDRQGH</sequence>
<feature type="compositionally biased region" description="Polar residues" evidence="1">
    <location>
        <begin position="27"/>
        <end position="44"/>
    </location>
</feature>
<dbReference type="Proteomes" id="UP001148614">
    <property type="component" value="Unassembled WGS sequence"/>
</dbReference>
<dbReference type="AlphaFoldDB" id="A0A9W8TKF9"/>
<evidence type="ECO:0000313" key="3">
    <source>
        <dbReference type="Proteomes" id="UP001148614"/>
    </source>
</evidence>
<feature type="compositionally biased region" description="Basic and acidic residues" evidence="1">
    <location>
        <begin position="50"/>
        <end position="67"/>
    </location>
</feature>
<keyword evidence="3" id="KW-1185">Reference proteome</keyword>
<accession>A0A9W8TKF9</accession>
<evidence type="ECO:0000313" key="2">
    <source>
        <dbReference type="EMBL" id="KAJ3569463.1"/>
    </source>
</evidence>
<feature type="compositionally biased region" description="Basic and acidic residues" evidence="1">
    <location>
        <begin position="1"/>
        <end position="23"/>
    </location>
</feature>
<comment type="caution">
    <text evidence="2">The sequence shown here is derived from an EMBL/GenBank/DDBJ whole genome shotgun (WGS) entry which is preliminary data.</text>
</comment>